<evidence type="ECO:0000256" key="3">
    <source>
        <dbReference type="ARBA" id="ARBA00022692"/>
    </source>
</evidence>
<evidence type="ECO:0000256" key="2">
    <source>
        <dbReference type="ARBA" id="ARBA00022475"/>
    </source>
</evidence>
<feature type="transmembrane region" description="Helical" evidence="6">
    <location>
        <begin position="379"/>
        <end position="395"/>
    </location>
</feature>
<protein>
    <submittedName>
        <fullName evidence="7">Major facilitator superfamily transporter</fullName>
    </submittedName>
</protein>
<keyword evidence="5 6" id="KW-0472">Membrane</keyword>
<keyword evidence="3 6" id="KW-0812">Transmembrane</keyword>
<keyword evidence="4 6" id="KW-1133">Transmembrane helix</keyword>
<sequence length="406" mass="43834">MMQAVSRNSGTRSLAVGYCFSKCGEFAFEAAFAVAIVSMTEADLLLIGIAYFFRYLPSMVCSPLGGWLADSADKKRILLAVEAAKGLLALAFFTLFSLSSPVLPVLVGLAMLMTALECFYVPAFRAYFPELVAKQQLASVNSGIQVIEDAASIIGPLVFSACVLLLSREATFLFFAACLVLSAISIATLGPARQGVRQVFDGRAIVRDAARSVSQLRVSNAPLFAVIGCTTLCAMFATSVIRFILPASVLEHFASEAAVGYVFSLLAAGTVLGGMLYTRFNPRTTARLVVRYWVLYGALFFAAAVALQFNSWLFLLFLFMVGFMGAFVDIAIVTNIQCLSNEQEVGRNFSLYYFTAVIGDAASGLVASLVFVLAGPATLIWMTLMLFIAPVRWNLKAHSLDGDHRE</sequence>
<dbReference type="InterPro" id="IPR011701">
    <property type="entry name" value="MFS"/>
</dbReference>
<organism evidence="7 8">
    <name type="scientific">Pseudomonas putida</name>
    <name type="common">Arthrobacter siderocapsulatus</name>
    <dbReference type="NCBI Taxonomy" id="303"/>
    <lineage>
        <taxon>Bacteria</taxon>
        <taxon>Pseudomonadati</taxon>
        <taxon>Pseudomonadota</taxon>
        <taxon>Gammaproteobacteria</taxon>
        <taxon>Pseudomonadales</taxon>
        <taxon>Pseudomonadaceae</taxon>
        <taxon>Pseudomonas</taxon>
    </lineage>
</organism>
<evidence type="ECO:0000256" key="6">
    <source>
        <dbReference type="SAM" id="Phobius"/>
    </source>
</evidence>
<evidence type="ECO:0000256" key="1">
    <source>
        <dbReference type="ARBA" id="ARBA00004651"/>
    </source>
</evidence>
<evidence type="ECO:0000313" key="7">
    <source>
        <dbReference type="EMBL" id="BAW22619.1"/>
    </source>
</evidence>
<evidence type="ECO:0000256" key="4">
    <source>
        <dbReference type="ARBA" id="ARBA00022989"/>
    </source>
</evidence>
<dbReference type="Gene3D" id="1.20.1250.20">
    <property type="entry name" value="MFS general substrate transporter like domains"/>
    <property type="match status" value="2"/>
</dbReference>
<feature type="transmembrane region" description="Helical" evidence="6">
    <location>
        <begin position="221"/>
        <end position="245"/>
    </location>
</feature>
<dbReference type="Proteomes" id="UP000218731">
    <property type="component" value="Chromosome 1"/>
</dbReference>
<reference evidence="7 8" key="1">
    <citation type="submission" date="2015-11" db="EMBL/GenBank/DDBJ databases">
        <title>Complete genome sequencing of a biphenyl-degrading bacterium, Pseudomonas putida KF715 (=NBRC110667).</title>
        <authorList>
            <person name="Suenaga H."/>
            <person name="Fujihara N."/>
            <person name="Watanabe T."/>
            <person name="Hirose J."/>
            <person name="Kimura N."/>
            <person name="Yamazoe A."/>
            <person name="Hosoyama A."/>
            <person name="Shimodaira J."/>
            <person name="Furukawa K."/>
        </authorList>
    </citation>
    <scope>NUCLEOTIDE SEQUENCE [LARGE SCALE GENOMIC DNA]</scope>
    <source>
        <strain evidence="7 8">KF715</strain>
    </source>
</reference>
<dbReference type="Pfam" id="PF07690">
    <property type="entry name" value="MFS_1"/>
    <property type="match status" value="2"/>
</dbReference>
<dbReference type="PANTHER" id="PTHR23513:SF6">
    <property type="entry name" value="MAJOR FACILITATOR SUPERFAMILY ASSOCIATED DOMAIN-CONTAINING PROTEIN"/>
    <property type="match status" value="1"/>
</dbReference>
<comment type="subcellular location">
    <subcellularLocation>
        <location evidence="1">Cell membrane</location>
        <topology evidence="1">Multi-pass membrane protein</topology>
    </subcellularLocation>
</comment>
<dbReference type="EMBL" id="AP015029">
    <property type="protein sequence ID" value="BAW22619.1"/>
    <property type="molecule type" value="Genomic_DNA"/>
</dbReference>
<keyword evidence="2" id="KW-1003">Cell membrane</keyword>
<feature type="transmembrane region" description="Helical" evidence="6">
    <location>
        <begin position="313"/>
        <end position="339"/>
    </location>
</feature>
<gene>
    <name evidence="7" type="ORF">KF715C_ch20460</name>
</gene>
<feature type="transmembrane region" description="Helical" evidence="6">
    <location>
        <begin position="351"/>
        <end position="373"/>
    </location>
</feature>
<dbReference type="GO" id="GO:0005886">
    <property type="term" value="C:plasma membrane"/>
    <property type="evidence" value="ECO:0007669"/>
    <property type="project" value="UniProtKB-SubCell"/>
</dbReference>
<name>A0A1L7NAX1_PSEPU</name>
<feature type="transmembrane region" description="Helical" evidence="6">
    <location>
        <begin position="172"/>
        <end position="190"/>
    </location>
</feature>
<dbReference type="CDD" id="cd06173">
    <property type="entry name" value="MFS_MefA_like"/>
    <property type="match status" value="1"/>
</dbReference>
<dbReference type="GO" id="GO:0022857">
    <property type="term" value="F:transmembrane transporter activity"/>
    <property type="evidence" value="ECO:0007669"/>
    <property type="project" value="InterPro"/>
</dbReference>
<accession>A0A1L7NAX1</accession>
<feature type="transmembrane region" description="Helical" evidence="6">
    <location>
        <begin position="289"/>
        <end position="307"/>
    </location>
</feature>
<proteinExistence type="predicted"/>
<dbReference type="InterPro" id="IPR036259">
    <property type="entry name" value="MFS_trans_sf"/>
</dbReference>
<evidence type="ECO:0000313" key="8">
    <source>
        <dbReference type="Proteomes" id="UP000218731"/>
    </source>
</evidence>
<dbReference type="PANTHER" id="PTHR23513">
    <property type="entry name" value="INTEGRAL MEMBRANE EFFLUX PROTEIN-RELATED"/>
    <property type="match status" value="1"/>
</dbReference>
<feature type="transmembrane region" description="Helical" evidence="6">
    <location>
        <begin position="30"/>
        <end position="56"/>
    </location>
</feature>
<dbReference type="AlphaFoldDB" id="A0A1L7NAX1"/>
<dbReference type="SUPFAM" id="SSF103473">
    <property type="entry name" value="MFS general substrate transporter"/>
    <property type="match status" value="2"/>
</dbReference>
<evidence type="ECO:0000256" key="5">
    <source>
        <dbReference type="ARBA" id="ARBA00023136"/>
    </source>
</evidence>
<feature type="transmembrane region" description="Helical" evidence="6">
    <location>
        <begin position="257"/>
        <end position="277"/>
    </location>
</feature>